<feature type="region of interest" description="Disordered" evidence="6">
    <location>
        <begin position="160"/>
        <end position="191"/>
    </location>
</feature>
<comment type="function">
    <text evidence="1">Involved in the transposition of the insertion sequence IS5.</text>
</comment>
<evidence type="ECO:0000256" key="1">
    <source>
        <dbReference type="ARBA" id="ARBA00003544"/>
    </source>
</evidence>
<dbReference type="AlphaFoldDB" id="A0A285MVJ9"/>
<dbReference type="PANTHER" id="PTHR35604">
    <property type="entry name" value="TRANSPOSASE INSH FOR INSERTION SEQUENCE ELEMENT IS5A-RELATED"/>
    <property type="match status" value="1"/>
</dbReference>
<dbReference type="Pfam" id="PF01609">
    <property type="entry name" value="DDE_Tnp_1"/>
    <property type="match status" value="1"/>
</dbReference>
<keyword evidence="5" id="KW-0233">DNA recombination</keyword>
<dbReference type="EMBL" id="OBEH01000005">
    <property type="protein sequence ID" value="SNZ01219.1"/>
    <property type="molecule type" value="Genomic_DNA"/>
</dbReference>
<dbReference type="Proteomes" id="UP000219048">
    <property type="component" value="Unassembled WGS sequence"/>
</dbReference>
<organism evidence="9 10">
    <name type="scientific">Flagellimonas pacifica</name>
    <dbReference type="NCBI Taxonomy" id="1247520"/>
    <lineage>
        <taxon>Bacteria</taxon>
        <taxon>Pseudomonadati</taxon>
        <taxon>Bacteroidota</taxon>
        <taxon>Flavobacteriia</taxon>
        <taxon>Flavobacteriales</taxon>
        <taxon>Flavobacteriaceae</taxon>
        <taxon>Flagellimonas</taxon>
    </lineage>
</organism>
<feature type="domain" description="Transposase InsH N-terminal" evidence="8">
    <location>
        <begin position="9"/>
        <end position="105"/>
    </location>
</feature>
<keyword evidence="4" id="KW-0238">DNA-binding</keyword>
<dbReference type="PANTHER" id="PTHR35604:SF2">
    <property type="entry name" value="TRANSPOSASE INSH FOR INSERTION SEQUENCE ELEMENT IS5A-RELATED"/>
    <property type="match status" value="1"/>
</dbReference>
<evidence type="ECO:0000256" key="3">
    <source>
        <dbReference type="ARBA" id="ARBA00022578"/>
    </source>
</evidence>
<sequence length="349" mass="39880">MGFFDGHVERRTAKNRFFRQLDALIDWAPIEKELKRVYKKGQKERGTKAYGPLLLFKMQLVSVWYGLSDVQVEEMANENLSVMRFLGLSLEDAVPDHSTLSRFRSDLVAKKAYDRILKKVNAQLSSHRLIVRNGSAKVDASLTESPFSPKGATTYEMAVDRQEDERGDGELEKEDTYHMEKKEEQPGADNQARWVKKGGKSVYGYKKHMATDDNGMVLGVHTVPANEHDSKGLEPLIKKIPRTQRKEVMADKGYKSRANDEMLRENGSRSRIMHKGYRNTPLTKWQTRYNKAISKTRWVVERTFGSLKRWFGSGATRLQGLDKVHGMHVLEAIAHNLKRSPGLVRQMAG</sequence>
<dbReference type="InterPro" id="IPR008490">
    <property type="entry name" value="Transposase_InsH_N"/>
</dbReference>
<dbReference type="GO" id="GO:0006313">
    <property type="term" value="P:DNA transposition"/>
    <property type="evidence" value="ECO:0007669"/>
    <property type="project" value="InterPro"/>
</dbReference>
<evidence type="ECO:0000256" key="6">
    <source>
        <dbReference type="SAM" id="MobiDB-lite"/>
    </source>
</evidence>
<evidence type="ECO:0000256" key="4">
    <source>
        <dbReference type="ARBA" id="ARBA00023125"/>
    </source>
</evidence>
<evidence type="ECO:0000259" key="7">
    <source>
        <dbReference type="Pfam" id="PF01609"/>
    </source>
</evidence>
<dbReference type="InterPro" id="IPR002559">
    <property type="entry name" value="Transposase_11"/>
</dbReference>
<feature type="domain" description="Transposase IS4-like" evidence="7">
    <location>
        <begin position="188"/>
        <end position="337"/>
    </location>
</feature>
<evidence type="ECO:0000259" key="8">
    <source>
        <dbReference type="Pfam" id="PF05598"/>
    </source>
</evidence>
<name>A0A285MVJ9_9FLAO</name>
<dbReference type="GO" id="GO:0004803">
    <property type="term" value="F:transposase activity"/>
    <property type="evidence" value="ECO:0007669"/>
    <property type="project" value="InterPro"/>
</dbReference>
<keyword evidence="3" id="KW-0815">Transposition</keyword>
<evidence type="ECO:0000313" key="9">
    <source>
        <dbReference type="EMBL" id="SNZ01219.1"/>
    </source>
</evidence>
<dbReference type="GO" id="GO:0003677">
    <property type="term" value="F:DNA binding"/>
    <property type="evidence" value="ECO:0007669"/>
    <property type="project" value="UniProtKB-KW"/>
</dbReference>
<comment type="similarity">
    <text evidence="2">Belongs to the transposase 11 family.</text>
</comment>
<dbReference type="NCBIfam" id="NF033581">
    <property type="entry name" value="transpos_IS5_4"/>
    <property type="match status" value="1"/>
</dbReference>
<evidence type="ECO:0000256" key="5">
    <source>
        <dbReference type="ARBA" id="ARBA00023172"/>
    </source>
</evidence>
<gene>
    <name evidence="9" type="ORF">SAMN06265377_3056</name>
</gene>
<proteinExistence type="inferred from homology"/>
<evidence type="ECO:0000313" key="10">
    <source>
        <dbReference type="Proteomes" id="UP000219048"/>
    </source>
</evidence>
<protein>
    <submittedName>
        <fullName evidence="9">Transposase, IS5 family</fullName>
    </submittedName>
</protein>
<reference evidence="10" key="1">
    <citation type="submission" date="2017-09" db="EMBL/GenBank/DDBJ databases">
        <authorList>
            <person name="Varghese N."/>
            <person name="Submissions S."/>
        </authorList>
    </citation>
    <scope>NUCLEOTIDE SEQUENCE [LARGE SCALE GENOMIC DNA]</scope>
    <source>
        <strain evidence="10">DSM 25885</strain>
    </source>
</reference>
<dbReference type="Pfam" id="PF05598">
    <property type="entry name" value="DUF772"/>
    <property type="match status" value="1"/>
</dbReference>
<feature type="compositionally biased region" description="Basic and acidic residues" evidence="6">
    <location>
        <begin position="160"/>
        <end position="185"/>
    </location>
</feature>
<evidence type="ECO:0000256" key="2">
    <source>
        <dbReference type="ARBA" id="ARBA00010075"/>
    </source>
</evidence>
<accession>A0A285MVJ9</accession>
<dbReference type="RefSeq" id="WP_207763917.1">
    <property type="nucleotide sequence ID" value="NZ_OBEH01000005.1"/>
</dbReference>
<dbReference type="InterPro" id="IPR047959">
    <property type="entry name" value="Transpos_IS5"/>
</dbReference>
<keyword evidence="10" id="KW-1185">Reference proteome</keyword>